<accession>A0AAV7NJD2</accession>
<dbReference type="EMBL" id="JANPWB010000012">
    <property type="protein sequence ID" value="KAJ1113293.1"/>
    <property type="molecule type" value="Genomic_DNA"/>
</dbReference>
<organism evidence="2 3">
    <name type="scientific">Pleurodeles waltl</name>
    <name type="common">Iberian ribbed newt</name>
    <dbReference type="NCBI Taxonomy" id="8319"/>
    <lineage>
        <taxon>Eukaryota</taxon>
        <taxon>Metazoa</taxon>
        <taxon>Chordata</taxon>
        <taxon>Craniata</taxon>
        <taxon>Vertebrata</taxon>
        <taxon>Euteleostomi</taxon>
        <taxon>Amphibia</taxon>
        <taxon>Batrachia</taxon>
        <taxon>Caudata</taxon>
        <taxon>Salamandroidea</taxon>
        <taxon>Salamandridae</taxon>
        <taxon>Pleurodelinae</taxon>
        <taxon>Pleurodeles</taxon>
    </lineage>
</organism>
<sequence>MVSARARCPGARCGAVILLQPLSALLYLRRARLPRRAPNQKPTRLDRSNSLSDMTPTRFSFTCTSALTQKQKPLTDREAKAGKEQAFSEAPLYSVLVSAWQ</sequence>
<protein>
    <recommendedName>
        <fullName evidence="4">Secreted protein</fullName>
    </recommendedName>
</protein>
<feature type="region of interest" description="Disordered" evidence="1">
    <location>
        <begin position="36"/>
        <end position="57"/>
    </location>
</feature>
<comment type="caution">
    <text evidence="2">The sequence shown here is derived from an EMBL/GenBank/DDBJ whole genome shotgun (WGS) entry which is preliminary data.</text>
</comment>
<evidence type="ECO:0000313" key="2">
    <source>
        <dbReference type="EMBL" id="KAJ1113293.1"/>
    </source>
</evidence>
<dbReference type="Proteomes" id="UP001066276">
    <property type="component" value="Chromosome 8"/>
</dbReference>
<evidence type="ECO:0000256" key="1">
    <source>
        <dbReference type="SAM" id="MobiDB-lite"/>
    </source>
</evidence>
<reference evidence="2" key="1">
    <citation type="journal article" date="2022" name="bioRxiv">
        <title>Sequencing and chromosome-scale assembly of the giantPleurodeles waltlgenome.</title>
        <authorList>
            <person name="Brown T."/>
            <person name="Elewa A."/>
            <person name="Iarovenko S."/>
            <person name="Subramanian E."/>
            <person name="Araus A.J."/>
            <person name="Petzold A."/>
            <person name="Susuki M."/>
            <person name="Suzuki K.-i.T."/>
            <person name="Hayashi T."/>
            <person name="Toyoda A."/>
            <person name="Oliveira C."/>
            <person name="Osipova E."/>
            <person name="Leigh N.D."/>
            <person name="Simon A."/>
            <person name="Yun M.H."/>
        </authorList>
    </citation>
    <scope>NUCLEOTIDE SEQUENCE</scope>
    <source>
        <strain evidence="2">20211129_DDA</strain>
        <tissue evidence="2">Liver</tissue>
    </source>
</reference>
<gene>
    <name evidence="2" type="ORF">NDU88_001546</name>
</gene>
<evidence type="ECO:0008006" key="4">
    <source>
        <dbReference type="Google" id="ProtNLM"/>
    </source>
</evidence>
<dbReference type="AlphaFoldDB" id="A0AAV7NJD2"/>
<evidence type="ECO:0000313" key="3">
    <source>
        <dbReference type="Proteomes" id="UP001066276"/>
    </source>
</evidence>
<name>A0AAV7NJD2_PLEWA</name>
<keyword evidence="3" id="KW-1185">Reference proteome</keyword>
<feature type="compositionally biased region" description="Polar residues" evidence="1">
    <location>
        <begin position="48"/>
        <end position="57"/>
    </location>
</feature>
<proteinExistence type="predicted"/>